<dbReference type="PROSITE" id="PS00107">
    <property type="entry name" value="PROTEIN_KINASE_ATP"/>
    <property type="match status" value="1"/>
</dbReference>
<evidence type="ECO:0000256" key="4">
    <source>
        <dbReference type="ARBA" id="ARBA00022777"/>
    </source>
</evidence>
<dbReference type="GO" id="GO:0005524">
    <property type="term" value="F:ATP binding"/>
    <property type="evidence" value="ECO:0007669"/>
    <property type="project" value="UniProtKB-UniRule"/>
</dbReference>
<dbReference type="PANTHER" id="PTHR43671:SF92">
    <property type="entry name" value="SERINE_THREONINE-PROTEIN KINASE NEK10"/>
    <property type="match status" value="1"/>
</dbReference>
<dbReference type="PANTHER" id="PTHR43671">
    <property type="entry name" value="SERINE/THREONINE-PROTEIN KINASE NEK"/>
    <property type="match status" value="1"/>
</dbReference>
<dbReference type="STRING" id="94237.ENSMMOP00000003136"/>
<dbReference type="Ensembl" id="ENSMMOT00000003186.1">
    <property type="protein sequence ID" value="ENSMMOP00000003136.1"/>
    <property type="gene ID" value="ENSMMOG00000002515.1"/>
</dbReference>
<dbReference type="OMA" id="VCLQLIP"/>
<evidence type="ECO:0000313" key="9">
    <source>
        <dbReference type="Proteomes" id="UP000261620"/>
    </source>
</evidence>
<evidence type="ECO:0000313" key="8">
    <source>
        <dbReference type="Ensembl" id="ENSMMOP00000003136.1"/>
    </source>
</evidence>
<dbReference type="InterPro" id="IPR011009">
    <property type="entry name" value="Kinase-like_dom_sf"/>
</dbReference>
<evidence type="ECO:0000256" key="5">
    <source>
        <dbReference type="ARBA" id="ARBA00022840"/>
    </source>
</evidence>
<evidence type="ECO:0000256" key="2">
    <source>
        <dbReference type="ARBA" id="ARBA00022679"/>
    </source>
</evidence>
<sequence length="787" mass="90518">FDPLSAVLDKSIPNVSVVEHRVRDRPSRLIQKNSKAIDKRCFSNHPLCALFSDILVALVKNQLCSEWLDHAQSESVHRVLICLRLLIRDPQHQVQFKYSSLLLGALLALTTLAESLQCKEAIGELQIVENLLVILWEYDLLSKRKSAELLRLLSWVRDQVRELEGLPVLLTSLYRQHLKLLWSIAWVLVQLCQDPNNRMEIQSWGGVQQLLQLLNSDRQHICDHLLTETLSSANAASRIQREHTREELSQAAHLIIPCKQHIAFCDSECYAFQTLRFLFKLFLLFIDVGLYVRDFEAYEGLQTQVSLYTEDEQRGLRESIEAVDQNRAPLKAISGYSILDHLGSGAFGSVFNVQKQSGPNILALKEVDLHNPAFGKDKKSRDSNVANIISEHHLRMTHPNIVKYYKTFLEGDKLYIVMELIGGVSLAEHLNSLKEKQQRFAEDRIWNIFIQMCLALHHLHKEKRIVQRDLTPNNIMLGDKDKVIITDFGLAKQKQENSKLTLVVGTILYSCEEREKANVWALGCILYQMATLQPPFYSSNMLSLASQIVEAIYELLEKGVFSESHRRDQMVIPHAEQRPDIVAVSSRISDLMMKLMDGLYVSQNALQRRVERDRKRAQKYFQERNMSRMTCCHAKLPLIVFIQSELVDKQKKPPSLFDLIQWVCSNIRVSRDRCVSQRKVRQIDEPIQRLMVQLFVSLLQLPPAMHRIVKRRLIESFKKSLFHSGSDPYNLKVELSKVCLVSRARLVQKCSKCSAASEVISCTNLPFQGLIEELLEESSYYEAARSR</sequence>
<dbReference type="SUPFAM" id="SSF56112">
    <property type="entry name" value="Protein kinase-like (PK-like)"/>
    <property type="match status" value="1"/>
</dbReference>
<dbReference type="Gene3D" id="1.10.510.10">
    <property type="entry name" value="Transferase(Phosphotransferase) domain 1"/>
    <property type="match status" value="1"/>
</dbReference>
<dbReference type="SUPFAM" id="SSF48371">
    <property type="entry name" value="ARM repeat"/>
    <property type="match status" value="1"/>
</dbReference>
<dbReference type="Proteomes" id="UP000261620">
    <property type="component" value="Unplaced"/>
</dbReference>
<dbReference type="InterPro" id="IPR000719">
    <property type="entry name" value="Prot_kinase_dom"/>
</dbReference>
<accession>A0A3Q3VN20</accession>
<name>A0A3Q3VN20_MOLML</name>
<protein>
    <recommendedName>
        <fullName evidence="7">Protein kinase domain-containing protein</fullName>
    </recommendedName>
</protein>
<dbReference type="GO" id="GO:1902749">
    <property type="term" value="P:regulation of cell cycle G2/M phase transition"/>
    <property type="evidence" value="ECO:0007669"/>
    <property type="project" value="TreeGrafter"/>
</dbReference>
<dbReference type="InterPro" id="IPR050660">
    <property type="entry name" value="NEK_Ser/Thr_kinase"/>
</dbReference>
<reference evidence="8" key="1">
    <citation type="submission" date="2025-08" db="UniProtKB">
        <authorList>
            <consortium name="Ensembl"/>
        </authorList>
    </citation>
    <scope>IDENTIFICATION</scope>
</reference>
<dbReference type="AlphaFoldDB" id="A0A3Q3VN20"/>
<keyword evidence="5 6" id="KW-0067">ATP-binding</keyword>
<dbReference type="Gene3D" id="1.25.10.10">
    <property type="entry name" value="Leucine-rich Repeat Variant"/>
    <property type="match status" value="1"/>
</dbReference>
<evidence type="ECO:0000256" key="1">
    <source>
        <dbReference type="ARBA" id="ARBA00010886"/>
    </source>
</evidence>
<dbReference type="PROSITE" id="PS50011">
    <property type="entry name" value="PROTEIN_KINASE_DOM"/>
    <property type="match status" value="1"/>
</dbReference>
<feature type="domain" description="Protein kinase" evidence="7">
    <location>
        <begin position="336"/>
        <end position="621"/>
    </location>
</feature>
<dbReference type="InterPro" id="IPR011989">
    <property type="entry name" value="ARM-like"/>
</dbReference>
<dbReference type="InterPro" id="IPR017441">
    <property type="entry name" value="Protein_kinase_ATP_BS"/>
</dbReference>
<evidence type="ECO:0000256" key="3">
    <source>
        <dbReference type="ARBA" id="ARBA00022741"/>
    </source>
</evidence>
<keyword evidence="2" id="KW-0808">Transferase</keyword>
<feature type="binding site" evidence="6">
    <location>
        <position position="365"/>
    </location>
    <ligand>
        <name>ATP</name>
        <dbReference type="ChEBI" id="CHEBI:30616"/>
    </ligand>
</feature>
<dbReference type="Pfam" id="PF00069">
    <property type="entry name" value="Pkinase"/>
    <property type="match status" value="1"/>
</dbReference>
<evidence type="ECO:0000256" key="6">
    <source>
        <dbReference type="PROSITE-ProRule" id="PRU10141"/>
    </source>
</evidence>
<keyword evidence="9" id="KW-1185">Reference proteome</keyword>
<evidence type="ECO:0000259" key="7">
    <source>
        <dbReference type="PROSITE" id="PS50011"/>
    </source>
</evidence>
<dbReference type="GO" id="GO:0004674">
    <property type="term" value="F:protein serine/threonine kinase activity"/>
    <property type="evidence" value="ECO:0007669"/>
    <property type="project" value="TreeGrafter"/>
</dbReference>
<organism evidence="8 9">
    <name type="scientific">Mola mola</name>
    <name type="common">Ocean sunfish</name>
    <name type="synonym">Tetraodon mola</name>
    <dbReference type="NCBI Taxonomy" id="94237"/>
    <lineage>
        <taxon>Eukaryota</taxon>
        <taxon>Metazoa</taxon>
        <taxon>Chordata</taxon>
        <taxon>Craniata</taxon>
        <taxon>Vertebrata</taxon>
        <taxon>Euteleostomi</taxon>
        <taxon>Actinopterygii</taxon>
        <taxon>Neopterygii</taxon>
        <taxon>Teleostei</taxon>
        <taxon>Neoteleostei</taxon>
        <taxon>Acanthomorphata</taxon>
        <taxon>Eupercaria</taxon>
        <taxon>Tetraodontiformes</taxon>
        <taxon>Molidae</taxon>
        <taxon>Mola</taxon>
    </lineage>
</organism>
<dbReference type="InterPro" id="IPR016024">
    <property type="entry name" value="ARM-type_fold"/>
</dbReference>
<keyword evidence="3 6" id="KW-0547">Nucleotide-binding</keyword>
<proteinExistence type="inferred from homology"/>
<comment type="similarity">
    <text evidence="1">Belongs to the protein kinase superfamily. NEK Ser/Thr protein kinase family. NIMA subfamily.</text>
</comment>
<reference evidence="8" key="2">
    <citation type="submission" date="2025-09" db="UniProtKB">
        <authorList>
            <consortium name="Ensembl"/>
        </authorList>
    </citation>
    <scope>IDENTIFICATION</scope>
</reference>
<keyword evidence="4" id="KW-0418">Kinase</keyword>